<reference evidence="3" key="1">
    <citation type="journal article" date="2011" name="MBio">
        <title>Novel metabolic attributes of the genus Cyanothece, comprising a group of unicellular nitrogen-fixing Cyanobacteria.</title>
        <authorList>
            <person name="Bandyopadhyay A."/>
            <person name="Elvitigala T."/>
            <person name="Welsh E."/>
            <person name="Stockel J."/>
            <person name="Liberton M."/>
            <person name="Min H."/>
            <person name="Sherman L.A."/>
            <person name="Pakrasi H.B."/>
        </authorList>
    </citation>
    <scope>NUCLEOTIDE SEQUENCE [LARGE SCALE GENOMIC DNA]</scope>
    <source>
        <strain evidence="3">PCC 8801</strain>
    </source>
</reference>
<dbReference type="EMBL" id="CP001287">
    <property type="protein sequence ID" value="ACK66447.1"/>
    <property type="molecule type" value="Genomic_DNA"/>
</dbReference>
<dbReference type="Pfam" id="PF00067">
    <property type="entry name" value="p450"/>
    <property type="match status" value="1"/>
</dbReference>
<dbReference type="Proteomes" id="UP000008204">
    <property type="component" value="Chromosome"/>
</dbReference>
<keyword evidence="3" id="KW-1185">Reference proteome</keyword>
<protein>
    <submittedName>
        <fullName evidence="2">Cytochrome P450</fullName>
    </submittedName>
</protein>
<dbReference type="STRING" id="41431.PCC8801_2436"/>
<dbReference type="AlphaFoldDB" id="B7K2Q4"/>
<dbReference type="PANTHER" id="PTHR46696">
    <property type="entry name" value="P450, PUTATIVE (EUROFUNG)-RELATED"/>
    <property type="match status" value="1"/>
</dbReference>
<dbReference type="Gene3D" id="1.10.630.10">
    <property type="entry name" value="Cytochrome P450"/>
    <property type="match status" value="1"/>
</dbReference>
<dbReference type="InterPro" id="IPR036396">
    <property type="entry name" value="Cyt_P450_sf"/>
</dbReference>
<dbReference type="InterPro" id="IPR001128">
    <property type="entry name" value="Cyt_P450"/>
</dbReference>
<dbReference type="HOGENOM" id="CLU_034075_0_0_3"/>
<dbReference type="GO" id="GO:0005506">
    <property type="term" value="F:iron ion binding"/>
    <property type="evidence" value="ECO:0007669"/>
    <property type="project" value="InterPro"/>
</dbReference>
<dbReference type="OrthoDB" id="544091at2"/>
<sequence>MFKGLKIALQADTGRWFTRCNNCQQTIGNNPDTVTVHVEGSVSEHPYAQFEVVDVGNGKIALKADTGKYVGRCNGCIVGGAYPDFLTIHVDDPSMPWAQFTPERLANGKYAFKADTGKYFGRCNGCSPTSAYPDTVAVHVDNPHNSPWAQWTVSYVPFSYLERYDAIPADNVAEKAKLVGRAMATDSRNFFKELRANRPIFITPKFVLVTLFPDVQEVFSRPEVFSVRLYAPKMDPNHGPAMLSRDNTVYNWREKSIMKTMLDWEDLPRIKQAAGEVAKAALDKFAPTKKIETVNELAKWVLVRMSGDYYGFPGPDRETMYRWSSATQSGMLRNLANDPQIHEASVQAGKEMRDYLTQLLQQKKANNTPSTAPKDIFTRLVQANLTSDIPFDESRILTNMALLLISTLDTTAQAIVQSLEQLLRRPDILPKAVAAAKANDDVTFAKYVWEALRFNPVSPALPRFCESDYTVAAGTSRATRIPANSLVLVSLGSAMMDGAIVQNPEQFSIERPKHNYMHYGYGDHTCLGEHIGNVVVSEVIKQVLLRPGVRLIPGDEGKLQAQPNAILKSFVIAYDG</sequence>
<dbReference type="KEGG" id="cyp:PCC8801_2436"/>
<dbReference type="Gene3D" id="2.80.10.50">
    <property type="match status" value="2"/>
</dbReference>
<evidence type="ECO:0000313" key="2">
    <source>
        <dbReference type="EMBL" id="ACK66447.1"/>
    </source>
</evidence>
<dbReference type="SUPFAM" id="SSF48264">
    <property type="entry name" value="Cytochrome P450"/>
    <property type="match status" value="1"/>
</dbReference>
<dbReference type="GO" id="GO:0016705">
    <property type="term" value="F:oxidoreductase activity, acting on paired donors, with incorporation or reduction of molecular oxygen"/>
    <property type="evidence" value="ECO:0007669"/>
    <property type="project" value="InterPro"/>
</dbReference>
<dbReference type="CDD" id="cd00257">
    <property type="entry name" value="beta-trefoil_FSCN-like"/>
    <property type="match status" value="1"/>
</dbReference>
<dbReference type="PRINTS" id="PR00359">
    <property type="entry name" value="BP450"/>
</dbReference>
<dbReference type="PANTHER" id="PTHR46696:SF1">
    <property type="entry name" value="CYTOCHROME P450 YJIB-RELATED"/>
    <property type="match status" value="1"/>
</dbReference>
<comment type="similarity">
    <text evidence="1">Belongs to the cytochrome P450 family.</text>
</comment>
<dbReference type="InterPro" id="IPR002397">
    <property type="entry name" value="Cyt_P450_B"/>
</dbReference>
<evidence type="ECO:0000256" key="1">
    <source>
        <dbReference type="ARBA" id="ARBA00010617"/>
    </source>
</evidence>
<dbReference type="RefSeq" id="WP_012595714.1">
    <property type="nucleotide sequence ID" value="NC_011726.1"/>
</dbReference>
<dbReference type="SUPFAM" id="SSF50405">
    <property type="entry name" value="Actin-crosslinking proteins"/>
    <property type="match status" value="1"/>
</dbReference>
<accession>B7K2Q4</accession>
<name>B7K2Q4_RIPO1</name>
<dbReference type="GO" id="GO:0020037">
    <property type="term" value="F:heme binding"/>
    <property type="evidence" value="ECO:0007669"/>
    <property type="project" value="InterPro"/>
</dbReference>
<dbReference type="eggNOG" id="COG2124">
    <property type="taxonomic scope" value="Bacteria"/>
</dbReference>
<gene>
    <name evidence="2" type="ordered locus">PCC8801_2436</name>
</gene>
<proteinExistence type="inferred from homology"/>
<organism evidence="2 3">
    <name type="scientific">Rippkaea orientalis (strain PCC 8801 / RF-1)</name>
    <name type="common">Cyanothece sp. (strain PCC 8801)</name>
    <dbReference type="NCBI Taxonomy" id="41431"/>
    <lineage>
        <taxon>Bacteria</taxon>
        <taxon>Bacillati</taxon>
        <taxon>Cyanobacteriota</taxon>
        <taxon>Cyanophyceae</taxon>
        <taxon>Oscillatoriophycideae</taxon>
        <taxon>Chroococcales</taxon>
        <taxon>Aphanothecaceae</taxon>
        <taxon>Rippkaea</taxon>
        <taxon>Rippkaea orientalis</taxon>
    </lineage>
</organism>
<evidence type="ECO:0000313" key="3">
    <source>
        <dbReference type="Proteomes" id="UP000008204"/>
    </source>
</evidence>
<dbReference type="CDD" id="cd20612">
    <property type="entry name" value="CYP_LDS-like_C"/>
    <property type="match status" value="1"/>
</dbReference>
<dbReference type="InterPro" id="IPR008999">
    <property type="entry name" value="Actin-crosslinking"/>
</dbReference>
<dbReference type="GO" id="GO:0004497">
    <property type="term" value="F:monooxygenase activity"/>
    <property type="evidence" value="ECO:0007669"/>
    <property type="project" value="InterPro"/>
</dbReference>